<keyword evidence="3" id="KW-0677">Repeat</keyword>
<keyword evidence="6 8" id="KW-0472">Membrane</keyword>
<dbReference type="PROSITE" id="PS00232">
    <property type="entry name" value="CADHERIN_1"/>
    <property type="match status" value="2"/>
</dbReference>
<dbReference type="Gene3D" id="2.60.40.60">
    <property type="entry name" value="Cadherins"/>
    <property type="match status" value="5"/>
</dbReference>
<keyword evidence="2 8" id="KW-0812">Transmembrane</keyword>
<feature type="domain" description="Cadherin" evidence="9">
    <location>
        <begin position="396"/>
        <end position="508"/>
    </location>
</feature>
<proteinExistence type="predicted"/>
<dbReference type="PANTHER" id="PTHR24026:SF51">
    <property type="entry name" value="PROTOCADHERIN-LIKE WING POLARITY PROTEIN STAN"/>
    <property type="match status" value="1"/>
</dbReference>
<evidence type="ECO:0000256" key="3">
    <source>
        <dbReference type="ARBA" id="ARBA00022737"/>
    </source>
</evidence>
<comment type="caution">
    <text evidence="10">The sequence shown here is derived from an EMBL/GenBank/DDBJ whole genome shotgun (WGS) entry which is preliminary data.</text>
</comment>
<dbReference type="InterPro" id="IPR020894">
    <property type="entry name" value="Cadherin_CS"/>
</dbReference>
<evidence type="ECO:0000256" key="8">
    <source>
        <dbReference type="SAM" id="Phobius"/>
    </source>
</evidence>
<keyword evidence="5 8" id="KW-1133">Transmembrane helix</keyword>
<feature type="domain" description="Cadherin" evidence="9">
    <location>
        <begin position="298"/>
        <end position="395"/>
    </location>
</feature>
<evidence type="ECO:0000256" key="2">
    <source>
        <dbReference type="ARBA" id="ARBA00022692"/>
    </source>
</evidence>
<dbReference type="Pfam" id="PF00028">
    <property type="entry name" value="Cadherin"/>
    <property type="match status" value="3"/>
</dbReference>
<feature type="transmembrane region" description="Helical" evidence="8">
    <location>
        <begin position="12"/>
        <end position="31"/>
    </location>
</feature>
<evidence type="ECO:0000313" key="11">
    <source>
        <dbReference type="Proteomes" id="UP001159363"/>
    </source>
</evidence>
<dbReference type="PANTHER" id="PTHR24026">
    <property type="entry name" value="FAT ATYPICAL CADHERIN-RELATED"/>
    <property type="match status" value="1"/>
</dbReference>
<sequence>MHENNSLPYFPFCWRLLPVIIIIIIVLNIIGHGSCYLIIITEDEPPGHVVFNTSLPPLGRSRHYKINMHRSASFVHQILHIDTTDGKVVLKRQLSCDGIYYPSLFTVYVDSVSNQSRGVDYYSLPLRIFVSGEKCDRDSGDYENSEFSSRIHTKISEAKRWISETFASYALPSADSWTGICLRKSQFVNSISSLLPLTVREMCHVRYVDTSDPRFRIETSAGDLVSADNQCIKEPLWKVTILMEFDCDNLNSEKEALGSGLVSSEHRLKIVYHHQDLNDTDIAHRVRRELRNQSPFFEQALYIASVMEEKPPGVLVTTVKARDPEHSPVSYSMVSLIDSRSQGMFAIDPGSGMVTTLTSLDRELMNLHYFQVMAMDDSFRPAINVLDANDHAPVFEASEYEASVRESVSIGSTVITLKATDQDIGRNAEVEYSILYPDDNSNSEPEAFRIDSKSGIITTRVMLDRERTEVYTLIVMATDQCLPVVERKSSTATVVVKVLDDNDNYPQFSERTYTLQVPEDINWSDNPVIASVRAVDADQGNNAALRYAIIGGNTQSQFSIDSITGDVSLVKPLDYELNRNYRLVQAYDADEGENAAIKYSLDMRNEDGELTRNFPLTIDEQSGWIHTSRELDREESARYHFVVVATDGGKPPKSATASVIITIQDVNDNDPVFEPNIYEAVVAEDDPPGTPVVSVTASDKDENSRCFYTVTYAPFSWVHALS</sequence>
<evidence type="ECO:0000256" key="4">
    <source>
        <dbReference type="ARBA" id="ARBA00022837"/>
    </source>
</evidence>
<name>A0ABQ9G2K3_9NEOP</name>
<dbReference type="PRINTS" id="PR00205">
    <property type="entry name" value="CADHERIN"/>
</dbReference>
<evidence type="ECO:0000256" key="7">
    <source>
        <dbReference type="PROSITE-ProRule" id="PRU00043"/>
    </source>
</evidence>
<organism evidence="10 11">
    <name type="scientific">Dryococelus australis</name>
    <dbReference type="NCBI Taxonomy" id="614101"/>
    <lineage>
        <taxon>Eukaryota</taxon>
        <taxon>Metazoa</taxon>
        <taxon>Ecdysozoa</taxon>
        <taxon>Arthropoda</taxon>
        <taxon>Hexapoda</taxon>
        <taxon>Insecta</taxon>
        <taxon>Pterygota</taxon>
        <taxon>Neoptera</taxon>
        <taxon>Polyneoptera</taxon>
        <taxon>Phasmatodea</taxon>
        <taxon>Verophasmatodea</taxon>
        <taxon>Anareolatae</taxon>
        <taxon>Phasmatidae</taxon>
        <taxon>Eurycanthinae</taxon>
        <taxon>Dryococelus</taxon>
    </lineage>
</organism>
<dbReference type="SUPFAM" id="SSF49313">
    <property type="entry name" value="Cadherin-like"/>
    <property type="match status" value="5"/>
</dbReference>
<dbReference type="SMART" id="SM00112">
    <property type="entry name" value="CA"/>
    <property type="match status" value="4"/>
</dbReference>
<feature type="domain" description="Cadherin" evidence="9">
    <location>
        <begin position="509"/>
        <end position="583"/>
    </location>
</feature>
<feature type="domain" description="Cadherin" evidence="9">
    <location>
        <begin position="584"/>
        <end position="673"/>
    </location>
</feature>
<reference evidence="10 11" key="1">
    <citation type="submission" date="2023-02" db="EMBL/GenBank/DDBJ databases">
        <title>LHISI_Scaffold_Assembly.</title>
        <authorList>
            <person name="Stuart O.P."/>
            <person name="Cleave R."/>
            <person name="Magrath M.J.L."/>
            <person name="Mikheyev A.S."/>
        </authorList>
    </citation>
    <scope>NUCLEOTIDE SEQUENCE [LARGE SCALE GENOMIC DNA]</scope>
    <source>
        <strain evidence="10">Daus_M_001</strain>
        <tissue evidence="10">Leg muscle</tissue>
    </source>
</reference>
<evidence type="ECO:0000256" key="6">
    <source>
        <dbReference type="ARBA" id="ARBA00023136"/>
    </source>
</evidence>
<gene>
    <name evidence="10" type="ORF">PR048_032568</name>
</gene>
<dbReference type="InterPro" id="IPR015919">
    <property type="entry name" value="Cadherin-like_sf"/>
</dbReference>
<evidence type="ECO:0000256" key="1">
    <source>
        <dbReference type="ARBA" id="ARBA00004370"/>
    </source>
</evidence>
<dbReference type="CDD" id="cd11304">
    <property type="entry name" value="Cadherin_repeat"/>
    <property type="match status" value="4"/>
</dbReference>
<dbReference type="InterPro" id="IPR002126">
    <property type="entry name" value="Cadherin-like_dom"/>
</dbReference>
<dbReference type="PROSITE" id="PS50268">
    <property type="entry name" value="CADHERIN_2"/>
    <property type="match status" value="4"/>
</dbReference>
<evidence type="ECO:0000313" key="10">
    <source>
        <dbReference type="EMBL" id="KAJ8866707.1"/>
    </source>
</evidence>
<dbReference type="Proteomes" id="UP001159363">
    <property type="component" value="Chromosome 15"/>
</dbReference>
<dbReference type="EMBL" id="JARBHB010000016">
    <property type="protein sequence ID" value="KAJ8866707.1"/>
    <property type="molecule type" value="Genomic_DNA"/>
</dbReference>
<comment type="subcellular location">
    <subcellularLocation>
        <location evidence="1">Membrane</location>
    </subcellularLocation>
</comment>
<accession>A0ABQ9G2K3</accession>
<evidence type="ECO:0000259" key="9">
    <source>
        <dbReference type="PROSITE" id="PS50268"/>
    </source>
</evidence>
<keyword evidence="11" id="KW-1185">Reference proteome</keyword>
<keyword evidence="4 7" id="KW-0106">Calcium</keyword>
<protein>
    <recommendedName>
        <fullName evidence="9">Cadherin domain-containing protein</fullName>
    </recommendedName>
</protein>
<evidence type="ECO:0000256" key="5">
    <source>
        <dbReference type="ARBA" id="ARBA00022989"/>
    </source>
</evidence>